<gene>
    <name evidence="1" type="ORF">P9853_28</name>
</gene>
<reference evidence="1 2" key="1">
    <citation type="journal article" date="2017" name="Front. Microbiol.">
        <title>Global Survey and Genome Exploration of Bacteriophages Infecting the Lactic Acid Bacterium Streptococcus thermophilus.</title>
        <authorList>
            <person name="McDonnell B."/>
            <person name="Mahony J."/>
            <person name="Hanemaaijer L."/>
            <person name="Neve H."/>
            <person name="Noben J.-P."/>
            <person name="Lugli G.A."/>
            <person name="Ventura M."/>
            <person name="Kouwen T.R."/>
            <person name="van Sinderen D."/>
        </authorList>
    </citation>
    <scope>NUCLEOTIDE SEQUENCE [LARGE SCALE GENOMIC DNA]</scope>
</reference>
<organism evidence="1 2">
    <name type="scientific">Streptococcus phage P9853</name>
    <dbReference type="NCBI Taxonomy" id="1971445"/>
    <lineage>
        <taxon>Viruses</taxon>
        <taxon>Duplodnaviria</taxon>
        <taxon>Heunggongvirae</taxon>
        <taxon>Uroviricota</taxon>
        <taxon>Caudoviricetes</taxon>
        <taxon>Aliceevansviridae</taxon>
        <taxon>Brussowvirus</taxon>
        <taxon>Brussowvirus P9853</taxon>
    </lineage>
</organism>
<name>A0A286QSD5_9CAUD</name>
<accession>A0A286QSD5</accession>
<evidence type="ECO:0000313" key="1">
    <source>
        <dbReference type="EMBL" id="ARU14628.1"/>
    </source>
</evidence>
<dbReference type="Proteomes" id="UP000223244">
    <property type="component" value="Segment"/>
</dbReference>
<evidence type="ECO:0000313" key="2">
    <source>
        <dbReference type="Proteomes" id="UP000223244"/>
    </source>
</evidence>
<dbReference type="EMBL" id="KY705286">
    <property type="protein sequence ID" value="ARU14628.1"/>
    <property type="molecule type" value="Genomic_DNA"/>
</dbReference>
<keyword evidence="2" id="KW-1185">Reference proteome</keyword>
<proteinExistence type="predicted"/>
<sequence>MLGLFFNINATILMDTVKREASRYDGFYGPDRLVFRKSQTIRY</sequence>
<protein>
    <submittedName>
        <fullName evidence="1">Uncharacterized protein</fullName>
    </submittedName>
</protein>